<dbReference type="AlphaFoldDB" id="A0A7K1SWU9"/>
<dbReference type="PROSITE" id="PS51186">
    <property type="entry name" value="GNAT"/>
    <property type="match status" value="1"/>
</dbReference>
<name>A0A7K1SWU9_9SPHI</name>
<protein>
    <submittedName>
        <fullName evidence="2">GNAT family N-acetyltransferase</fullName>
    </submittedName>
</protein>
<gene>
    <name evidence="2" type="ORF">GO621_09515</name>
</gene>
<evidence type="ECO:0000313" key="3">
    <source>
        <dbReference type="Proteomes" id="UP000462014"/>
    </source>
</evidence>
<keyword evidence="2" id="KW-0808">Transferase</keyword>
<proteinExistence type="predicted"/>
<keyword evidence="3" id="KW-1185">Reference proteome</keyword>
<sequence>MSAIIKSITAEQTWPIRQKVMYPEFEIDKVKLADDAQGRHFGLFVADELTVVVSLFVKDEALQFRKLATLTAQQGKGYGRQMMEFILDLASAENLETIWCNARLTASKFYKTFGLEVSGESWQQNGHEFVMMKKQL</sequence>
<organism evidence="2 3">
    <name type="scientific">Mucilaginibacter arboris</name>
    <dbReference type="NCBI Taxonomy" id="2682090"/>
    <lineage>
        <taxon>Bacteria</taxon>
        <taxon>Pseudomonadati</taxon>
        <taxon>Bacteroidota</taxon>
        <taxon>Sphingobacteriia</taxon>
        <taxon>Sphingobacteriales</taxon>
        <taxon>Sphingobacteriaceae</taxon>
        <taxon>Mucilaginibacter</taxon>
    </lineage>
</organism>
<dbReference type="SUPFAM" id="SSF55729">
    <property type="entry name" value="Acyl-CoA N-acyltransferases (Nat)"/>
    <property type="match status" value="1"/>
</dbReference>
<dbReference type="Gene3D" id="3.40.630.30">
    <property type="match status" value="1"/>
</dbReference>
<dbReference type="Pfam" id="PF13673">
    <property type="entry name" value="Acetyltransf_10"/>
    <property type="match status" value="1"/>
</dbReference>
<dbReference type="RefSeq" id="WP_157566394.1">
    <property type="nucleotide sequence ID" value="NZ_WPIK01000007.1"/>
</dbReference>
<comment type="caution">
    <text evidence="2">The sequence shown here is derived from an EMBL/GenBank/DDBJ whole genome shotgun (WGS) entry which is preliminary data.</text>
</comment>
<dbReference type="Proteomes" id="UP000462014">
    <property type="component" value="Unassembled WGS sequence"/>
</dbReference>
<evidence type="ECO:0000259" key="1">
    <source>
        <dbReference type="PROSITE" id="PS51186"/>
    </source>
</evidence>
<dbReference type="GO" id="GO:0016747">
    <property type="term" value="F:acyltransferase activity, transferring groups other than amino-acyl groups"/>
    <property type="evidence" value="ECO:0007669"/>
    <property type="project" value="InterPro"/>
</dbReference>
<accession>A0A7K1SWU9</accession>
<dbReference type="InterPro" id="IPR000182">
    <property type="entry name" value="GNAT_dom"/>
</dbReference>
<dbReference type="EMBL" id="WPIK01000007">
    <property type="protein sequence ID" value="MVN21774.1"/>
    <property type="molecule type" value="Genomic_DNA"/>
</dbReference>
<dbReference type="InterPro" id="IPR016181">
    <property type="entry name" value="Acyl_CoA_acyltransferase"/>
</dbReference>
<dbReference type="CDD" id="cd04301">
    <property type="entry name" value="NAT_SF"/>
    <property type="match status" value="1"/>
</dbReference>
<evidence type="ECO:0000313" key="2">
    <source>
        <dbReference type="EMBL" id="MVN21774.1"/>
    </source>
</evidence>
<feature type="domain" description="N-acetyltransferase" evidence="1">
    <location>
        <begin position="3"/>
        <end position="136"/>
    </location>
</feature>
<reference evidence="2 3" key="1">
    <citation type="submission" date="2019-12" db="EMBL/GenBank/DDBJ databases">
        <title>Mucilaginibacter sp. HMF7410 genome sequencing and assembly.</title>
        <authorList>
            <person name="Kang H."/>
            <person name="Cha I."/>
            <person name="Kim H."/>
            <person name="Joh K."/>
        </authorList>
    </citation>
    <scope>NUCLEOTIDE SEQUENCE [LARGE SCALE GENOMIC DNA]</scope>
    <source>
        <strain evidence="2 3">HMF7410</strain>
    </source>
</reference>